<evidence type="ECO:0000256" key="5">
    <source>
        <dbReference type="ARBA" id="ARBA00044503"/>
    </source>
</evidence>
<dbReference type="PANTHER" id="PTHR39178:SF1">
    <property type="entry name" value="RIBOSOMAL-PROCESSING CYSTEINE PROTEASE PRP"/>
    <property type="match status" value="1"/>
</dbReference>
<dbReference type="GO" id="GO:0008233">
    <property type="term" value="F:peptidase activity"/>
    <property type="evidence" value="ECO:0007669"/>
    <property type="project" value="UniProtKB-KW"/>
</dbReference>
<evidence type="ECO:0000256" key="4">
    <source>
        <dbReference type="ARBA" id="ARBA00022807"/>
    </source>
</evidence>
<dbReference type="RefSeq" id="WP_158367901.1">
    <property type="nucleotide sequence ID" value="NZ_JAOQJU010000002.1"/>
</dbReference>
<evidence type="ECO:0000256" key="1">
    <source>
        <dbReference type="ARBA" id="ARBA00022517"/>
    </source>
</evidence>
<dbReference type="SUPFAM" id="SSF118010">
    <property type="entry name" value="TM1457-like"/>
    <property type="match status" value="1"/>
</dbReference>
<sequence>MIQVTVYRNSKQKCEGFVARGHAGYSEEGQDIVCAAASVLIMNTVNAVEKYTDDRFSVVSDDEEGLIDFKLKDRPSAEAALLLDAMILGLRDMADDENYAKYIQLTFEEV</sequence>
<evidence type="ECO:0000256" key="3">
    <source>
        <dbReference type="ARBA" id="ARBA00022801"/>
    </source>
</evidence>
<evidence type="ECO:0000313" key="8">
    <source>
        <dbReference type="Proteomes" id="UP001652431"/>
    </source>
</evidence>
<reference evidence="7 8" key="1">
    <citation type="journal article" date="2021" name="ISME Commun">
        <title>Automated analysis of genomic sequences facilitates high-throughput and comprehensive description of bacteria.</title>
        <authorList>
            <person name="Hitch T.C.A."/>
        </authorList>
    </citation>
    <scope>NUCLEOTIDE SEQUENCE [LARGE SCALE GENOMIC DNA]</scope>
    <source>
        <strain evidence="7 8">Sanger_03</strain>
    </source>
</reference>
<proteinExistence type="inferred from homology"/>
<name>A0ABT2RJD2_9FIRM</name>
<dbReference type="Proteomes" id="UP001652431">
    <property type="component" value="Unassembled WGS sequence"/>
</dbReference>
<keyword evidence="4" id="KW-0788">Thiol protease</keyword>
<keyword evidence="8" id="KW-1185">Reference proteome</keyword>
<dbReference type="Pfam" id="PF04327">
    <property type="entry name" value="Peptidase_Prp"/>
    <property type="match status" value="1"/>
</dbReference>
<gene>
    <name evidence="7" type="ORF">OCV99_02685</name>
</gene>
<dbReference type="InterPro" id="IPR007422">
    <property type="entry name" value="Peptidase_Prp"/>
</dbReference>
<dbReference type="InterPro" id="IPR036764">
    <property type="entry name" value="Peptidase_Prp_sf"/>
</dbReference>
<dbReference type="CDD" id="cd16332">
    <property type="entry name" value="Prp-like"/>
    <property type="match status" value="1"/>
</dbReference>
<protein>
    <recommendedName>
        <fullName evidence="6">Ribosomal processing cysteine protease Prp</fullName>
    </recommendedName>
</protein>
<keyword evidence="1" id="KW-0690">Ribosome biogenesis</keyword>
<dbReference type="PANTHER" id="PTHR39178">
    <property type="entry name" value="HYPOTHETICAL RIBOSOME-ASSOCIATED PROTEIN"/>
    <property type="match status" value="1"/>
</dbReference>
<evidence type="ECO:0000313" key="7">
    <source>
        <dbReference type="EMBL" id="MCU6685470.1"/>
    </source>
</evidence>
<keyword evidence="2 7" id="KW-0645">Protease</keyword>
<dbReference type="Gene3D" id="3.30.70.1490">
    <property type="entry name" value="Cysteine protease Prp"/>
    <property type="match status" value="1"/>
</dbReference>
<comment type="caution">
    <text evidence="7">The sequence shown here is derived from an EMBL/GenBank/DDBJ whole genome shotgun (WGS) entry which is preliminary data.</text>
</comment>
<dbReference type="EMBL" id="JAOQJU010000002">
    <property type="protein sequence ID" value="MCU6685470.1"/>
    <property type="molecule type" value="Genomic_DNA"/>
</dbReference>
<keyword evidence="3" id="KW-0378">Hydrolase</keyword>
<evidence type="ECO:0000256" key="2">
    <source>
        <dbReference type="ARBA" id="ARBA00022670"/>
    </source>
</evidence>
<evidence type="ECO:0000256" key="6">
    <source>
        <dbReference type="ARBA" id="ARBA00044538"/>
    </source>
</evidence>
<dbReference type="GO" id="GO:0006508">
    <property type="term" value="P:proteolysis"/>
    <property type="evidence" value="ECO:0007669"/>
    <property type="project" value="UniProtKB-KW"/>
</dbReference>
<accession>A0ABT2RJD2</accession>
<comment type="similarity">
    <text evidence="5">Belongs to the Prp family.</text>
</comment>
<organism evidence="7 8">
    <name type="scientific">Dorea acetigenes</name>
    <dbReference type="NCBI Taxonomy" id="2981787"/>
    <lineage>
        <taxon>Bacteria</taxon>
        <taxon>Bacillati</taxon>
        <taxon>Bacillota</taxon>
        <taxon>Clostridia</taxon>
        <taxon>Lachnospirales</taxon>
        <taxon>Lachnospiraceae</taxon>
        <taxon>Dorea</taxon>
    </lineage>
</organism>